<dbReference type="OrthoDB" id="3231279at2759"/>
<dbReference type="GO" id="GO:0045944">
    <property type="term" value="P:positive regulation of transcription by RNA polymerase II"/>
    <property type="evidence" value="ECO:0007669"/>
    <property type="project" value="TreeGrafter"/>
</dbReference>
<name>A0A8H7HUB1_9AGAM</name>
<sequence>MSTRGKLTPGPVGVSCLTCRRRYVVRGLDLPTRADPRARTSHKKCDLQRPACDRCLKGGYECLGYKHVKSKGYGYDQRLPSDHTSPADSSSGLLGSSAPSLSPRSGDGPCSDENLSADITAVSEGLAKNVTSAQPGVALVRKDLSNLFSFFNEDAFIYDTFPPTRSQTQVTENEILSPLCSESNQRPVFPTNPLLFQLASQMLKEVPVPPDVCGIAQYVVSQFNRILRFVYFSPREEEMEKLRRMAMWRLSTCKFSRQSMLIDAKVQWSALKGNHLMHASAFARWIEGFEQAVRTRLDTHLTGYELQERLNDLLEMLLIKSRFLDSAATYGLSCRFVPDFLQMVYSDPTLWSPQCDPTLVSMAHILTCSRYGPVLYMLMDIVGSMVYGLPHLVDYNTDVELFHPESHPVEWVDCFPGEFMIILAKINKCRDQTSTEDWRTIEQRLFSWKSRPQFEPRVLEPWKSVAWMALQETWRQTLLMYLYLAVCGVPTDDPRIQVALKQVFQLIGVIRRQDPPVSNVHLFSQYLIAGICSRTEKQRKIVRTRLGCVDETRMWSFRSAEIVPVLDHLWLGAGMGGQPVTWNNYVHSRRTALPLPS</sequence>
<gene>
    <name evidence="5" type="ORF">RHS03_04349</name>
</gene>
<dbReference type="EMBL" id="JACYCD010000049">
    <property type="protein sequence ID" value="KAF8707426.1"/>
    <property type="molecule type" value="Genomic_DNA"/>
</dbReference>
<dbReference type="GO" id="GO:0008270">
    <property type="term" value="F:zinc ion binding"/>
    <property type="evidence" value="ECO:0007669"/>
    <property type="project" value="InterPro"/>
</dbReference>
<reference evidence="5" key="1">
    <citation type="submission" date="2020-09" db="EMBL/GenBank/DDBJ databases">
        <title>Comparative genome analyses of four rice-infecting Rhizoctonia solani isolates reveal extensive enrichment of homogalacturonan modification genes.</title>
        <authorList>
            <person name="Lee D.-Y."/>
            <person name="Jeon J."/>
            <person name="Kim K.-T."/>
            <person name="Cheong K."/>
            <person name="Song H."/>
            <person name="Choi G."/>
            <person name="Ko J."/>
            <person name="Opiyo S.O."/>
            <person name="Zuo S."/>
            <person name="Madhav S."/>
            <person name="Lee Y.-H."/>
            <person name="Wang G.-L."/>
        </authorList>
    </citation>
    <scope>NUCLEOTIDE SEQUENCE</scope>
    <source>
        <strain evidence="5">AG1-IA WGL</strain>
    </source>
</reference>
<organism evidence="5 6">
    <name type="scientific">Rhizoctonia solani</name>
    <dbReference type="NCBI Taxonomy" id="456999"/>
    <lineage>
        <taxon>Eukaryota</taxon>
        <taxon>Fungi</taxon>
        <taxon>Dikarya</taxon>
        <taxon>Basidiomycota</taxon>
        <taxon>Agaricomycotina</taxon>
        <taxon>Agaricomycetes</taxon>
        <taxon>Cantharellales</taxon>
        <taxon>Ceratobasidiaceae</taxon>
        <taxon>Rhizoctonia</taxon>
    </lineage>
</organism>
<dbReference type="InterPro" id="IPR021858">
    <property type="entry name" value="Fun_TF"/>
</dbReference>
<dbReference type="GO" id="GO:0000981">
    <property type="term" value="F:DNA-binding transcription factor activity, RNA polymerase II-specific"/>
    <property type="evidence" value="ECO:0007669"/>
    <property type="project" value="InterPro"/>
</dbReference>
<dbReference type="InterPro" id="IPR036864">
    <property type="entry name" value="Zn2-C6_fun-type_DNA-bd_sf"/>
</dbReference>
<dbReference type="GO" id="GO:0005634">
    <property type="term" value="C:nucleus"/>
    <property type="evidence" value="ECO:0007669"/>
    <property type="project" value="UniProtKB-SubCell"/>
</dbReference>
<comment type="subcellular location">
    <subcellularLocation>
        <location evidence="1">Nucleus</location>
    </subcellularLocation>
</comment>
<comment type="caution">
    <text evidence="5">The sequence shown here is derived from an EMBL/GenBank/DDBJ whole genome shotgun (WGS) entry which is preliminary data.</text>
</comment>
<feature type="domain" description="Zn(2)-C6 fungal-type" evidence="4">
    <location>
        <begin position="39"/>
        <end position="67"/>
    </location>
</feature>
<evidence type="ECO:0000256" key="1">
    <source>
        <dbReference type="ARBA" id="ARBA00004123"/>
    </source>
</evidence>
<dbReference type="AlphaFoldDB" id="A0A8H7HUB1"/>
<evidence type="ECO:0000256" key="2">
    <source>
        <dbReference type="ARBA" id="ARBA00023242"/>
    </source>
</evidence>
<protein>
    <recommendedName>
        <fullName evidence="4">Zn(2)-C6 fungal-type domain-containing protein</fullName>
    </recommendedName>
</protein>
<feature type="region of interest" description="Disordered" evidence="3">
    <location>
        <begin position="76"/>
        <end position="114"/>
    </location>
</feature>
<evidence type="ECO:0000313" key="5">
    <source>
        <dbReference type="EMBL" id="KAF8707426.1"/>
    </source>
</evidence>
<proteinExistence type="predicted"/>
<dbReference type="GO" id="GO:0000976">
    <property type="term" value="F:transcription cis-regulatory region binding"/>
    <property type="evidence" value="ECO:0007669"/>
    <property type="project" value="TreeGrafter"/>
</dbReference>
<dbReference type="Pfam" id="PF11951">
    <property type="entry name" value="Fungal_trans_2"/>
    <property type="match status" value="1"/>
</dbReference>
<dbReference type="Proteomes" id="UP000602905">
    <property type="component" value="Unassembled WGS sequence"/>
</dbReference>
<dbReference type="Pfam" id="PF00172">
    <property type="entry name" value="Zn_clus"/>
    <property type="match status" value="1"/>
</dbReference>
<dbReference type="PANTHER" id="PTHR37534">
    <property type="entry name" value="TRANSCRIPTIONAL ACTIVATOR PROTEIN UGA3"/>
    <property type="match status" value="1"/>
</dbReference>
<dbReference type="PANTHER" id="PTHR37534:SF7">
    <property type="entry name" value="TRANSCRIPTIONAL ACTIVATOR PROTEIN UGA3"/>
    <property type="match status" value="1"/>
</dbReference>
<evidence type="ECO:0000313" key="6">
    <source>
        <dbReference type="Proteomes" id="UP000602905"/>
    </source>
</evidence>
<feature type="compositionally biased region" description="Low complexity" evidence="3">
    <location>
        <begin position="86"/>
        <end position="107"/>
    </location>
</feature>
<dbReference type="CDD" id="cd00067">
    <property type="entry name" value="GAL4"/>
    <property type="match status" value="1"/>
</dbReference>
<evidence type="ECO:0000259" key="4">
    <source>
        <dbReference type="Pfam" id="PF00172"/>
    </source>
</evidence>
<keyword evidence="2" id="KW-0539">Nucleus</keyword>
<evidence type="ECO:0000256" key="3">
    <source>
        <dbReference type="SAM" id="MobiDB-lite"/>
    </source>
</evidence>
<dbReference type="InterPro" id="IPR001138">
    <property type="entry name" value="Zn2Cys6_DnaBD"/>
</dbReference>
<dbReference type="SUPFAM" id="SSF57701">
    <property type="entry name" value="Zn2/Cys6 DNA-binding domain"/>
    <property type="match status" value="1"/>
</dbReference>
<feature type="non-terminal residue" evidence="5">
    <location>
        <position position="1"/>
    </location>
</feature>
<accession>A0A8H7HUB1</accession>